<dbReference type="EMBL" id="MU006236">
    <property type="protein sequence ID" value="KAF2821701.1"/>
    <property type="molecule type" value="Genomic_DNA"/>
</dbReference>
<protein>
    <submittedName>
        <fullName evidence="2">Uncharacterized protein</fullName>
    </submittedName>
</protein>
<evidence type="ECO:0000256" key="1">
    <source>
        <dbReference type="SAM" id="Phobius"/>
    </source>
</evidence>
<keyword evidence="3" id="KW-1185">Reference proteome</keyword>
<gene>
    <name evidence="2" type="ORF">CC86DRAFT_99501</name>
</gene>
<keyword evidence="1" id="KW-1133">Transmembrane helix</keyword>
<keyword evidence="1" id="KW-0812">Transmembrane</keyword>
<proteinExistence type="predicted"/>
<keyword evidence="1" id="KW-0472">Membrane</keyword>
<sequence>MIRQRSFVRGCRFHGTSQMSNPHDASIAVYNAAETRAASYNCPWFRTFRVHSSPPVRRFSSHSSAPEKLIELKTIMQLPDMSAKDERGILVVGNIPLAGLCFLGTFYAVLYVPLVSWRVQNANDCSVAWLSLTCGPCTTARSEMRPCHRGHRALTPLCIYLDPLIFPFDVAPYWRAGCEIIWDG</sequence>
<evidence type="ECO:0000313" key="3">
    <source>
        <dbReference type="Proteomes" id="UP000799424"/>
    </source>
</evidence>
<evidence type="ECO:0000313" key="2">
    <source>
        <dbReference type="EMBL" id="KAF2821701.1"/>
    </source>
</evidence>
<name>A0A6A6ZKS4_9PLEO</name>
<dbReference type="Proteomes" id="UP000799424">
    <property type="component" value="Unassembled WGS sequence"/>
</dbReference>
<feature type="transmembrane region" description="Helical" evidence="1">
    <location>
        <begin position="89"/>
        <end position="114"/>
    </location>
</feature>
<dbReference type="AlphaFoldDB" id="A0A6A6ZKS4"/>
<reference evidence="2" key="1">
    <citation type="journal article" date="2020" name="Stud. Mycol.">
        <title>101 Dothideomycetes genomes: a test case for predicting lifestyles and emergence of pathogens.</title>
        <authorList>
            <person name="Haridas S."/>
            <person name="Albert R."/>
            <person name="Binder M."/>
            <person name="Bloem J."/>
            <person name="Labutti K."/>
            <person name="Salamov A."/>
            <person name="Andreopoulos B."/>
            <person name="Baker S."/>
            <person name="Barry K."/>
            <person name="Bills G."/>
            <person name="Bluhm B."/>
            <person name="Cannon C."/>
            <person name="Castanera R."/>
            <person name="Culley D."/>
            <person name="Daum C."/>
            <person name="Ezra D."/>
            <person name="Gonzalez J."/>
            <person name="Henrissat B."/>
            <person name="Kuo A."/>
            <person name="Liang C."/>
            <person name="Lipzen A."/>
            <person name="Lutzoni F."/>
            <person name="Magnuson J."/>
            <person name="Mondo S."/>
            <person name="Nolan M."/>
            <person name="Ohm R."/>
            <person name="Pangilinan J."/>
            <person name="Park H.-J."/>
            <person name="Ramirez L."/>
            <person name="Alfaro M."/>
            <person name="Sun H."/>
            <person name="Tritt A."/>
            <person name="Yoshinaga Y."/>
            <person name="Zwiers L.-H."/>
            <person name="Turgeon B."/>
            <person name="Goodwin S."/>
            <person name="Spatafora J."/>
            <person name="Crous P."/>
            <person name="Grigoriev I."/>
        </authorList>
    </citation>
    <scope>NUCLEOTIDE SEQUENCE</scope>
    <source>
        <strain evidence="2">CBS 113818</strain>
    </source>
</reference>
<organism evidence="2 3">
    <name type="scientific">Ophiobolus disseminans</name>
    <dbReference type="NCBI Taxonomy" id="1469910"/>
    <lineage>
        <taxon>Eukaryota</taxon>
        <taxon>Fungi</taxon>
        <taxon>Dikarya</taxon>
        <taxon>Ascomycota</taxon>
        <taxon>Pezizomycotina</taxon>
        <taxon>Dothideomycetes</taxon>
        <taxon>Pleosporomycetidae</taxon>
        <taxon>Pleosporales</taxon>
        <taxon>Pleosporineae</taxon>
        <taxon>Phaeosphaeriaceae</taxon>
        <taxon>Ophiobolus</taxon>
    </lineage>
</organism>
<accession>A0A6A6ZKS4</accession>